<dbReference type="Gene3D" id="3.40.50.360">
    <property type="match status" value="1"/>
</dbReference>
<dbReference type="PANTHER" id="PTHR30543">
    <property type="entry name" value="CHROMATE REDUCTASE"/>
    <property type="match status" value="1"/>
</dbReference>
<dbReference type="Pfam" id="PF03358">
    <property type="entry name" value="FMN_red"/>
    <property type="match status" value="1"/>
</dbReference>
<dbReference type="GO" id="GO:0005829">
    <property type="term" value="C:cytosol"/>
    <property type="evidence" value="ECO:0007669"/>
    <property type="project" value="TreeGrafter"/>
</dbReference>
<dbReference type="KEGG" id="fwa:DCMF_14315"/>
<proteinExistence type="predicted"/>
<reference evidence="2 3" key="1">
    <citation type="submission" date="2016-10" db="EMBL/GenBank/DDBJ databases">
        <title>Complete Genome Sequence of Peptococcaceae strain DCMF.</title>
        <authorList>
            <person name="Edwards R.J."/>
            <person name="Holland S.I."/>
            <person name="Deshpande N.P."/>
            <person name="Wong Y.K."/>
            <person name="Ertan H."/>
            <person name="Manefield M."/>
            <person name="Russell T.L."/>
            <person name="Lee M.J."/>
        </authorList>
    </citation>
    <scope>NUCLEOTIDE SEQUENCE [LARGE SCALE GENOMIC DNA]</scope>
    <source>
        <strain evidence="2 3">DCMF</strain>
    </source>
</reference>
<dbReference type="OrthoDB" id="9806724at2"/>
<evidence type="ECO:0000259" key="1">
    <source>
        <dbReference type="Pfam" id="PF03358"/>
    </source>
</evidence>
<dbReference type="InterPro" id="IPR029039">
    <property type="entry name" value="Flavoprotein-like_sf"/>
</dbReference>
<dbReference type="GO" id="GO:0010181">
    <property type="term" value="F:FMN binding"/>
    <property type="evidence" value="ECO:0007669"/>
    <property type="project" value="TreeGrafter"/>
</dbReference>
<feature type="domain" description="NADPH-dependent FMN reductase-like" evidence="1">
    <location>
        <begin position="6"/>
        <end position="150"/>
    </location>
</feature>
<protein>
    <submittedName>
        <fullName evidence="2">NADPH-dependent FMN reductase</fullName>
    </submittedName>
</protein>
<accession>A0A3G1KTJ1</accession>
<evidence type="ECO:0000313" key="3">
    <source>
        <dbReference type="Proteomes" id="UP000323521"/>
    </source>
</evidence>
<dbReference type="AlphaFoldDB" id="A0A3G1KTJ1"/>
<name>A0A3G1KTJ1_FORW1</name>
<keyword evidence="3" id="KW-1185">Reference proteome</keyword>
<organism evidence="2 3">
    <name type="scientific">Formimonas warabiya</name>
    <dbReference type="NCBI Taxonomy" id="1761012"/>
    <lineage>
        <taxon>Bacteria</taxon>
        <taxon>Bacillati</taxon>
        <taxon>Bacillota</taxon>
        <taxon>Clostridia</taxon>
        <taxon>Eubacteriales</taxon>
        <taxon>Peptococcaceae</taxon>
        <taxon>Candidatus Formimonas</taxon>
    </lineage>
</organism>
<evidence type="ECO:0000313" key="2">
    <source>
        <dbReference type="EMBL" id="ATW25781.1"/>
    </source>
</evidence>
<dbReference type="EMBL" id="CP017634">
    <property type="protein sequence ID" value="ATW25781.1"/>
    <property type="molecule type" value="Genomic_DNA"/>
</dbReference>
<dbReference type="RefSeq" id="WP_148135051.1">
    <property type="nucleotide sequence ID" value="NZ_CP017634.1"/>
</dbReference>
<gene>
    <name evidence="2" type="ORF">DCMF_14315</name>
</gene>
<sequence>MKKPFIIAVVGSLRKDSYNRQLARAAQAIVGDRAEFEILDYSDVPFMNQDLEFPAPEAVRRVRDQIKAADGVWFFTPEYNHYFPGVLKNLIDWLSRPISKEEPQVLTGKPAAISGVTPGMSGTGLAQDHLVTLLSFLDMHIMNIPRLTIPSVAQQLDKDGGLALTTSAPFLEKQADAFIRFIADEQR</sequence>
<dbReference type="GO" id="GO:0016491">
    <property type="term" value="F:oxidoreductase activity"/>
    <property type="evidence" value="ECO:0007669"/>
    <property type="project" value="InterPro"/>
</dbReference>
<dbReference type="SUPFAM" id="SSF52218">
    <property type="entry name" value="Flavoproteins"/>
    <property type="match status" value="1"/>
</dbReference>
<dbReference type="Proteomes" id="UP000323521">
    <property type="component" value="Chromosome"/>
</dbReference>
<dbReference type="PANTHER" id="PTHR30543:SF21">
    <property type="entry name" value="NAD(P)H-DEPENDENT FMN REDUCTASE LOT6"/>
    <property type="match status" value="1"/>
</dbReference>
<dbReference type="InterPro" id="IPR050712">
    <property type="entry name" value="NAD(P)H-dep_reductase"/>
</dbReference>
<dbReference type="InterPro" id="IPR005025">
    <property type="entry name" value="FMN_Rdtase-like_dom"/>
</dbReference>